<dbReference type="InterPro" id="IPR000182">
    <property type="entry name" value="GNAT_dom"/>
</dbReference>
<dbReference type="RefSeq" id="WP_154122049.1">
    <property type="nucleotide sequence ID" value="NZ_WJXB01000014.1"/>
</dbReference>
<keyword evidence="3" id="KW-1185">Reference proteome</keyword>
<name>A0A7X2HAQ5_9BACL</name>
<dbReference type="Gene3D" id="3.40.630.30">
    <property type="match status" value="1"/>
</dbReference>
<dbReference type="GO" id="GO:0016747">
    <property type="term" value="F:acyltransferase activity, transferring groups other than amino-acyl groups"/>
    <property type="evidence" value="ECO:0007669"/>
    <property type="project" value="InterPro"/>
</dbReference>
<comment type="caution">
    <text evidence="2">The sequence shown here is derived from an EMBL/GenBank/DDBJ whole genome shotgun (WGS) entry which is preliminary data.</text>
</comment>
<dbReference type="Proteomes" id="UP000463051">
    <property type="component" value="Unassembled WGS sequence"/>
</dbReference>
<proteinExistence type="predicted"/>
<protein>
    <submittedName>
        <fullName evidence="2">GNAT family N-acetyltransferase</fullName>
    </submittedName>
</protein>
<evidence type="ECO:0000313" key="2">
    <source>
        <dbReference type="EMBL" id="MRN56550.1"/>
    </source>
</evidence>
<gene>
    <name evidence="2" type="ORF">GJB61_26670</name>
</gene>
<dbReference type="InterPro" id="IPR016181">
    <property type="entry name" value="Acyl_CoA_acyltransferase"/>
</dbReference>
<organism evidence="2 3">
    <name type="scientific">Paenibacillus monticola</name>
    <dbReference type="NCBI Taxonomy" id="2666075"/>
    <lineage>
        <taxon>Bacteria</taxon>
        <taxon>Bacillati</taxon>
        <taxon>Bacillota</taxon>
        <taxon>Bacilli</taxon>
        <taxon>Bacillales</taxon>
        <taxon>Paenibacillaceae</taxon>
        <taxon>Paenibacillus</taxon>
    </lineage>
</organism>
<reference evidence="2 3" key="1">
    <citation type="submission" date="2019-11" db="EMBL/GenBank/DDBJ databases">
        <title>Paenibacillus monticola sp. nov., a novel PGPR strain isolated from mountain sample in China.</title>
        <authorList>
            <person name="Zhao Q."/>
            <person name="Li H.-P."/>
            <person name="Zhang J.-L."/>
        </authorList>
    </citation>
    <scope>NUCLEOTIDE SEQUENCE [LARGE SCALE GENOMIC DNA]</scope>
    <source>
        <strain evidence="2 3">LC-T2</strain>
    </source>
</reference>
<dbReference type="Pfam" id="PF13302">
    <property type="entry name" value="Acetyltransf_3"/>
    <property type="match status" value="1"/>
</dbReference>
<evidence type="ECO:0000259" key="1">
    <source>
        <dbReference type="PROSITE" id="PS51186"/>
    </source>
</evidence>
<feature type="domain" description="N-acetyltransferase" evidence="1">
    <location>
        <begin position="17"/>
        <end position="177"/>
    </location>
</feature>
<sequence>MSTYGVEWFQPQQGIAVELRPMLREDTYLLRALLSRPEVQPHIVMRSGAGTQAYLDKLVQQMLSCFDPGALHTGIYIKGQRELIGTVSLQNWNRRDGSAILGYILDPACWGHGFATEAVGLLLNYSVQELGVKKVEGRCRGDNFRSERVMVKNGMTLERILPRAGSLVDVMKVFTLLHK</sequence>
<dbReference type="PANTHER" id="PTHR43792">
    <property type="entry name" value="GNAT FAMILY, PUTATIVE (AFU_ORTHOLOGUE AFUA_3G00765)-RELATED-RELATED"/>
    <property type="match status" value="1"/>
</dbReference>
<dbReference type="PROSITE" id="PS51186">
    <property type="entry name" value="GNAT"/>
    <property type="match status" value="1"/>
</dbReference>
<accession>A0A7X2HAQ5</accession>
<dbReference type="AlphaFoldDB" id="A0A7X2HAQ5"/>
<evidence type="ECO:0000313" key="3">
    <source>
        <dbReference type="Proteomes" id="UP000463051"/>
    </source>
</evidence>
<keyword evidence="2" id="KW-0808">Transferase</keyword>
<dbReference type="InterPro" id="IPR051531">
    <property type="entry name" value="N-acetyltransferase"/>
</dbReference>
<dbReference type="EMBL" id="WJXB01000014">
    <property type="protein sequence ID" value="MRN56550.1"/>
    <property type="molecule type" value="Genomic_DNA"/>
</dbReference>
<dbReference type="SUPFAM" id="SSF55729">
    <property type="entry name" value="Acyl-CoA N-acyltransferases (Nat)"/>
    <property type="match status" value="1"/>
</dbReference>